<dbReference type="Pfam" id="PF00005">
    <property type="entry name" value="ABC_tran"/>
    <property type="match status" value="1"/>
</dbReference>
<dbReference type="InterPro" id="IPR050086">
    <property type="entry name" value="MetN_ABC_transporter-like"/>
</dbReference>
<dbReference type="PIRSF" id="PIRSF039085">
    <property type="entry name" value="ABC_ATPase_HisP"/>
    <property type="match status" value="1"/>
</dbReference>
<accession>A0ABX9KL45</accession>
<proteinExistence type="inferred from homology"/>
<keyword evidence="8" id="KW-0472">Membrane</keyword>
<comment type="similarity">
    <text evidence="2">Belongs to the ABC transporter superfamily.</text>
</comment>
<protein>
    <submittedName>
        <fullName evidence="10">ATP-binding cassette domain-containing protein</fullName>
    </submittedName>
</protein>
<gene>
    <name evidence="10" type="ORF">DYH56_02245</name>
</gene>
<evidence type="ECO:0000313" key="10">
    <source>
        <dbReference type="EMBL" id="REI42988.1"/>
    </source>
</evidence>
<feature type="domain" description="ABC transporter" evidence="9">
    <location>
        <begin position="3"/>
        <end position="242"/>
    </location>
</feature>
<keyword evidence="11" id="KW-1185">Reference proteome</keyword>
<comment type="caution">
    <text evidence="10">The sequence shown here is derived from an EMBL/GenBank/DDBJ whole genome shotgun (WGS) entry which is preliminary data.</text>
</comment>
<evidence type="ECO:0000256" key="5">
    <source>
        <dbReference type="ARBA" id="ARBA00022741"/>
    </source>
</evidence>
<dbReference type="InterPro" id="IPR003593">
    <property type="entry name" value="AAA+_ATPase"/>
</dbReference>
<dbReference type="PANTHER" id="PTHR43166:SF9">
    <property type="entry name" value="GLUTAMATE_ASPARTATE IMPORT ATP-BINDING PROTEIN GLTL"/>
    <property type="match status" value="1"/>
</dbReference>
<dbReference type="InterPro" id="IPR030679">
    <property type="entry name" value="ABC_ATPase_HisP-typ"/>
</dbReference>
<dbReference type="PROSITE" id="PS50893">
    <property type="entry name" value="ABC_TRANSPORTER_2"/>
    <property type="match status" value="1"/>
</dbReference>
<reference evidence="10 11" key="1">
    <citation type="submission" date="2018-08" db="EMBL/GenBank/DDBJ databases">
        <title>Draft genome sequence of Psychrilyobacter sp. strain SD5 isolated from Black Sea water.</title>
        <authorList>
            <person name="Yadav S."/>
            <person name="Villanueva L."/>
            <person name="Damste J.S.S."/>
        </authorList>
    </citation>
    <scope>NUCLEOTIDE SEQUENCE [LARGE SCALE GENOMIC DNA]</scope>
    <source>
        <strain evidence="10 11">SD5</strain>
    </source>
</reference>
<evidence type="ECO:0000256" key="7">
    <source>
        <dbReference type="ARBA" id="ARBA00022970"/>
    </source>
</evidence>
<evidence type="ECO:0000256" key="6">
    <source>
        <dbReference type="ARBA" id="ARBA00022840"/>
    </source>
</evidence>
<evidence type="ECO:0000313" key="11">
    <source>
        <dbReference type="Proteomes" id="UP000263486"/>
    </source>
</evidence>
<keyword evidence="5" id="KW-0547">Nucleotide-binding</keyword>
<dbReference type="SMART" id="SM00382">
    <property type="entry name" value="AAA"/>
    <property type="match status" value="1"/>
</dbReference>
<keyword evidence="4" id="KW-1003">Cell membrane</keyword>
<evidence type="ECO:0000256" key="1">
    <source>
        <dbReference type="ARBA" id="ARBA00004202"/>
    </source>
</evidence>
<evidence type="ECO:0000256" key="4">
    <source>
        <dbReference type="ARBA" id="ARBA00022475"/>
    </source>
</evidence>
<dbReference type="Gene3D" id="3.40.50.300">
    <property type="entry name" value="P-loop containing nucleotide triphosphate hydrolases"/>
    <property type="match status" value="1"/>
</dbReference>
<keyword evidence="7" id="KW-0029">Amino-acid transport</keyword>
<dbReference type="EMBL" id="QUAJ01000002">
    <property type="protein sequence ID" value="REI42988.1"/>
    <property type="molecule type" value="Genomic_DNA"/>
</dbReference>
<dbReference type="Proteomes" id="UP000263486">
    <property type="component" value="Unassembled WGS sequence"/>
</dbReference>
<dbReference type="PANTHER" id="PTHR43166">
    <property type="entry name" value="AMINO ACID IMPORT ATP-BINDING PROTEIN"/>
    <property type="match status" value="1"/>
</dbReference>
<comment type="subcellular location">
    <subcellularLocation>
        <location evidence="1">Cell membrane</location>
        <topology evidence="1">Peripheral membrane protein</topology>
    </subcellularLocation>
</comment>
<keyword evidence="3" id="KW-0813">Transport</keyword>
<dbReference type="PROSITE" id="PS00211">
    <property type="entry name" value="ABC_TRANSPORTER_1"/>
    <property type="match status" value="1"/>
</dbReference>
<dbReference type="InterPro" id="IPR017871">
    <property type="entry name" value="ABC_transporter-like_CS"/>
</dbReference>
<dbReference type="GO" id="GO:0005524">
    <property type="term" value="F:ATP binding"/>
    <property type="evidence" value="ECO:0007669"/>
    <property type="project" value="UniProtKB-KW"/>
</dbReference>
<dbReference type="CDD" id="cd03262">
    <property type="entry name" value="ABC_HisP_GlnQ"/>
    <property type="match status" value="1"/>
</dbReference>
<evidence type="ECO:0000259" key="9">
    <source>
        <dbReference type="PROSITE" id="PS50893"/>
    </source>
</evidence>
<keyword evidence="6 10" id="KW-0067">ATP-binding</keyword>
<evidence type="ECO:0000256" key="2">
    <source>
        <dbReference type="ARBA" id="ARBA00005417"/>
    </source>
</evidence>
<organism evidence="10 11">
    <name type="scientific">Psychrilyobacter piezotolerans</name>
    <dbReference type="NCBI Taxonomy" id="2293438"/>
    <lineage>
        <taxon>Bacteria</taxon>
        <taxon>Fusobacteriati</taxon>
        <taxon>Fusobacteriota</taxon>
        <taxon>Fusobacteriia</taxon>
        <taxon>Fusobacteriales</taxon>
        <taxon>Fusobacteriaceae</taxon>
        <taxon>Psychrilyobacter</taxon>
    </lineage>
</organism>
<sequence>MSIKIKNLNKSFGNLNILKDVSLDINKGEIISIIGPSGSGKSTLLRCFIDLEKIDSGTLEVFRSPLVCDKRNPGKKEKTEILKKMGMVFQSFNLFPHKTALENVMEPLIVVDKVKKEAALKKAMEILTMVGLEDRMNNYPQALSGGQQQRVAIARVLARNPKILLFDEPTSALDPEMVKEVLTVIESLRDTGITMVIVSHEMKFVKQVSDRVVFMDCGTILSCDTPDKIFNSAENERISKFLNNF</sequence>
<dbReference type="RefSeq" id="WP_114641219.1">
    <property type="nucleotide sequence ID" value="NZ_JAACIO010000002.1"/>
</dbReference>
<evidence type="ECO:0000256" key="8">
    <source>
        <dbReference type="ARBA" id="ARBA00023136"/>
    </source>
</evidence>
<evidence type="ECO:0000256" key="3">
    <source>
        <dbReference type="ARBA" id="ARBA00022448"/>
    </source>
</evidence>
<dbReference type="InterPro" id="IPR003439">
    <property type="entry name" value="ABC_transporter-like_ATP-bd"/>
</dbReference>
<dbReference type="InterPro" id="IPR027417">
    <property type="entry name" value="P-loop_NTPase"/>
</dbReference>
<dbReference type="SUPFAM" id="SSF52540">
    <property type="entry name" value="P-loop containing nucleoside triphosphate hydrolases"/>
    <property type="match status" value="1"/>
</dbReference>
<name>A0ABX9KL45_9FUSO</name>